<evidence type="ECO:0000313" key="3">
    <source>
        <dbReference type="Proteomes" id="UP000319817"/>
    </source>
</evidence>
<reference evidence="2 3" key="1">
    <citation type="submission" date="2019-02" db="EMBL/GenBank/DDBJ databases">
        <title>Deep-cultivation of Planctomycetes and their phenomic and genomic characterization uncovers novel biology.</title>
        <authorList>
            <person name="Wiegand S."/>
            <person name="Jogler M."/>
            <person name="Boedeker C."/>
            <person name="Pinto D."/>
            <person name="Vollmers J."/>
            <person name="Rivas-Marin E."/>
            <person name="Kohn T."/>
            <person name="Peeters S.H."/>
            <person name="Heuer A."/>
            <person name="Rast P."/>
            <person name="Oberbeckmann S."/>
            <person name="Bunk B."/>
            <person name="Jeske O."/>
            <person name="Meyerdierks A."/>
            <person name="Storesund J.E."/>
            <person name="Kallscheuer N."/>
            <person name="Luecker S."/>
            <person name="Lage O.M."/>
            <person name="Pohl T."/>
            <person name="Merkel B.J."/>
            <person name="Hornburger P."/>
            <person name="Mueller R.-W."/>
            <person name="Bruemmer F."/>
            <person name="Labrenz M."/>
            <person name="Spormann A.M."/>
            <person name="Op den Camp H."/>
            <person name="Overmann J."/>
            <person name="Amann R."/>
            <person name="Jetten M.S.M."/>
            <person name="Mascher T."/>
            <person name="Medema M.H."/>
            <person name="Devos D.P."/>
            <person name="Kaster A.-K."/>
            <person name="Ovreas L."/>
            <person name="Rohde M."/>
            <person name="Galperin M.Y."/>
            <person name="Jogler C."/>
        </authorList>
    </citation>
    <scope>NUCLEOTIDE SEQUENCE [LARGE SCALE GENOMIC DNA]</scope>
    <source>
        <strain evidence="2 3">K23_9</strain>
    </source>
</reference>
<sequence>MTVTLDDSKAKFLVDGELPLSCMTADMDAAADLGYAGVTTTQVTAAKQALSPTGVSFIVNIETDTVTFRSSRPVPSKVVICFRKRMNSASITHVRFAAFDADRENKDGGQSDAPESASRDDLTMKLAAPNG</sequence>
<protein>
    <submittedName>
        <fullName evidence="2">Uncharacterized protein</fullName>
    </submittedName>
</protein>
<keyword evidence="3" id="KW-1185">Reference proteome</keyword>
<organism evidence="2 3">
    <name type="scientific">Stieleria marina</name>
    <dbReference type="NCBI Taxonomy" id="1930275"/>
    <lineage>
        <taxon>Bacteria</taxon>
        <taxon>Pseudomonadati</taxon>
        <taxon>Planctomycetota</taxon>
        <taxon>Planctomycetia</taxon>
        <taxon>Pirellulales</taxon>
        <taxon>Pirellulaceae</taxon>
        <taxon>Stieleria</taxon>
    </lineage>
</organism>
<accession>A0A517NV41</accession>
<feature type="region of interest" description="Disordered" evidence="1">
    <location>
        <begin position="102"/>
        <end position="131"/>
    </location>
</feature>
<dbReference type="Proteomes" id="UP000319817">
    <property type="component" value="Chromosome"/>
</dbReference>
<evidence type="ECO:0000256" key="1">
    <source>
        <dbReference type="SAM" id="MobiDB-lite"/>
    </source>
</evidence>
<name>A0A517NV41_9BACT</name>
<dbReference type="EMBL" id="CP036526">
    <property type="protein sequence ID" value="QDT10998.1"/>
    <property type="molecule type" value="Genomic_DNA"/>
</dbReference>
<evidence type="ECO:0000313" key="2">
    <source>
        <dbReference type="EMBL" id="QDT10998.1"/>
    </source>
</evidence>
<gene>
    <name evidence="2" type="ORF">K239x_29910</name>
</gene>
<dbReference type="AlphaFoldDB" id="A0A517NV41"/>
<proteinExistence type="predicted"/>